<keyword evidence="2" id="KW-1185">Reference proteome</keyword>
<organism evidence="1 2">
    <name type="scientific">Bauhinia variegata</name>
    <name type="common">Purple orchid tree</name>
    <name type="synonym">Phanera variegata</name>
    <dbReference type="NCBI Taxonomy" id="167791"/>
    <lineage>
        <taxon>Eukaryota</taxon>
        <taxon>Viridiplantae</taxon>
        <taxon>Streptophyta</taxon>
        <taxon>Embryophyta</taxon>
        <taxon>Tracheophyta</taxon>
        <taxon>Spermatophyta</taxon>
        <taxon>Magnoliopsida</taxon>
        <taxon>eudicotyledons</taxon>
        <taxon>Gunneridae</taxon>
        <taxon>Pentapetalae</taxon>
        <taxon>rosids</taxon>
        <taxon>fabids</taxon>
        <taxon>Fabales</taxon>
        <taxon>Fabaceae</taxon>
        <taxon>Cercidoideae</taxon>
        <taxon>Cercideae</taxon>
        <taxon>Bauhiniinae</taxon>
        <taxon>Bauhinia</taxon>
    </lineage>
</organism>
<accession>A0ACB9NHC0</accession>
<comment type="caution">
    <text evidence="1">The sequence shown here is derived from an EMBL/GenBank/DDBJ whole genome shotgun (WGS) entry which is preliminary data.</text>
</comment>
<gene>
    <name evidence="1" type="ORF">L6164_013808</name>
</gene>
<proteinExistence type="predicted"/>
<protein>
    <submittedName>
        <fullName evidence="1">Uncharacterized protein</fullName>
    </submittedName>
</protein>
<evidence type="ECO:0000313" key="1">
    <source>
        <dbReference type="EMBL" id="KAI4335134.1"/>
    </source>
</evidence>
<dbReference type="Proteomes" id="UP000828941">
    <property type="component" value="Chromosome 6"/>
</dbReference>
<reference evidence="1 2" key="1">
    <citation type="journal article" date="2022" name="DNA Res.">
        <title>Chromosomal-level genome assembly of the orchid tree Bauhinia variegata (Leguminosae; Cercidoideae) supports the allotetraploid origin hypothesis of Bauhinia.</title>
        <authorList>
            <person name="Zhong Y."/>
            <person name="Chen Y."/>
            <person name="Zheng D."/>
            <person name="Pang J."/>
            <person name="Liu Y."/>
            <person name="Luo S."/>
            <person name="Meng S."/>
            <person name="Qian L."/>
            <person name="Wei D."/>
            <person name="Dai S."/>
            <person name="Zhou R."/>
        </authorList>
    </citation>
    <scope>NUCLEOTIDE SEQUENCE [LARGE SCALE GENOMIC DNA]</scope>
    <source>
        <strain evidence="1">BV-YZ2020</strain>
    </source>
</reference>
<sequence length="232" mass="25241">MEGKLEAEGVRAEAEEFEEGEKEQNLGLESSPVSANLGDSVYWDNNSSEKPQEMGSVGEGKETVDKAAGNNVGDGSNAQFSANRNQLTIFFNGSICVYDGIPAEKVQEIMLIAKSAQMKKVPSQSEFTSPIATRPSSPQGTANNAASPQALCLPAHKSSICRLQEFPIARRHSLQRFLEKRRDRLGSKAPYPTPSTPKMADNMDNNFCAENAPELVSFKHSEEEFQPSLVAS</sequence>
<dbReference type="EMBL" id="CM039431">
    <property type="protein sequence ID" value="KAI4335134.1"/>
    <property type="molecule type" value="Genomic_DNA"/>
</dbReference>
<evidence type="ECO:0000313" key="2">
    <source>
        <dbReference type="Proteomes" id="UP000828941"/>
    </source>
</evidence>
<name>A0ACB9NHC0_BAUVA</name>